<keyword evidence="1" id="KW-1133">Transmembrane helix</keyword>
<reference evidence="2 3" key="1">
    <citation type="submission" date="2021-11" db="EMBL/GenBank/DDBJ databases">
        <authorList>
            <person name="Oh E.-T."/>
            <person name="Kim S.-B."/>
        </authorList>
    </citation>
    <scope>NUCLEOTIDE SEQUENCE [LARGE SCALE GENOMIC DNA]</scope>
    <source>
        <strain evidence="2 3">MMS20-SJTN17</strain>
    </source>
</reference>
<evidence type="ECO:0000313" key="2">
    <source>
        <dbReference type="EMBL" id="MCC8403224.1"/>
    </source>
</evidence>
<organism evidence="2 3">
    <name type="scientific">Paraburkholderia translucens</name>
    <dbReference type="NCBI Taxonomy" id="2886945"/>
    <lineage>
        <taxon>Bacteria</taxon>
        <taxon>Pseudomonadati</taxon>
        <taxon>Pseudomonadota</taxon>
        <taxon>Betaproteobacteria</taxon>
        <taxon>Burkholderiales</taxon>
        <taxon>Burkholderiaceae</taxon>
        <taxon>Paraburkholderia</taxon>
    </lineage>
</organism>
<protein>
    <submittedName>
        <fullName evidence="2">Glycine zipper family protein</fullName>
    </submittedName>
</protein>
<dbReference type="EMBL" id="JAJITC010000007">
    <property type="protein sequence ID" value="MCC8403224.1"/>
    <property type="molecule type" value="Genomic_DNA"/>
</dbReference>
<feature type="transmembrane region" description="Helical" evidence="1">
    <location>
        <begin position="12"/>
        <end position="35"/>
    </location>
</feature>
<name>A0ABS8KEN6_9BURK</name>
<dbReference type="RefSeq" id="WP_230562079.1">
    <property type="nucleotide sequence ID" value="NZ_JAJITC010000007.1"/>
</dbReference>
<keyword evidence="1" id="KW-0812">Transmembrane</keyword>
<keyword evidence="1" id="KW-0472">Membrane</keyword>
<dbReference type="PROSITE" id="PS51257">
    <property type="entry name" value="PROKAR_LIPOPROTEIN"/>
    <property type="match status" value="1"/>
</dbReference>
<comment type="caution">
    <text evidence="2">The sequence shown here is derived from an EMBL/GenBank/DDBJ whole genome shotgun (WGS) entry which is preliminary data.</text>
</comment>
<sequence length="172" mass="18258">MQERQQVPTEALVMQIIARLSIVLPLLFFACAAAAQQPIFYPARGQSAERQNTDTAECRSWAQQITGVNPEALAEQMANSAPPEQPRGGLFRGAGGGALFGTLIGGVAGGHWGEGAGIGALVGTMGVGMRMRRERAQMAMQQEGMQQQASGDLSRYNRAVKACMTGRGYTAE</sequence>
<evidence type="ECO:0000313" key="3">
    <source>
        <dbReference type="Proteomes" id="UP001430614"/>
    </source>
</evidence>
<proteinExistence type="predicted"/>
<dbReference type="Proteomes" id="UP001430614">
    <property type="component" value="Unassembled WGS sequence"/>
</dbReference>
<gene>
    <name evidence="2" type="ORF">LJ655_15230</name>
</gene>
<keyword evidence="3" id="KW-1185">Reference proteome</keyword>
<accession>A0ABS8KEN6</accession>
<evidence type="ECO:0000256" key="1">
    <source>
        <dbReference type="SAM" id="Phobius"/>
    </source>
</evidence>